<gene>
    <name evidence="2" type="ORF">LCGC14_0874870</name>
</gene>
<organism evidence="2">
    <name type="scientific">marine sediment metagenome</name>
    <dbReference type="NCBI Taxonomy" id="412755"/>
    <lineage>
        <taxon>unclassified sequences</taxon>
        <taxon>metagenomes</taxon>
        <taxon>ecological metagenomes</taxon>
    </lineage>
</organism>
<evidence type="ECO:0000313" key="2">
    <source>
        <dbReference type="EMBL" id="KKN26409.1"/>
    </source>
</evidence>
<dbReference type="EMBL" id="LAZR01002720">
    <property type="protein sequence ID" value="KKN26409.1"/>
    <property type="molecule type" value="Genomic_DNA"/>
</dbReference>
<protein>
    <submittedName>
        <fullName evidence="2">Uncharacterized protein</fullName>
    </submittedName>
</protein>
<dbReference type="AlphaFoldDB" id="A0A0F9P8J7"/>
<sequence length="91" mass="9940">MARARVTLREARSYTKGGKTFKRGEPQIVTSASEIAYFKATTGFAVTLLDDQPPKQKAVEDPGDGLDETPDGGSTKEPEVRVTKKKKRGKD</sequence>
<feature type="region of interest" description="Disordered" evidence="1">
    <location>
        <begin position="49"/>
        <end position="91"/>
    </location>
</feature>
<proteinExistence type="predicted"/>
<accession>A0A0F9P8J7</accession>
<feature type="compositionally biased region" description="Acidic residues" evidence="1">
    <location>
        <begin position="61"/>
        <end position="70"/>
    </location>
</feature>
<name>A0A0F9P8J7_9ZZZZ</name>
<comment type="caution">
    <text evidence="2">The sequence shown here is derived from an EMBL/GenBank/DDBJ whole genome shotgun (WGS) entry which is preliminary data.</text>
</comment>
<reference evidence="2" key="1">
    <citation type="journal article" date="2015" name="Nature">
        <title>Complex archaea that bridge the gap between prokaryotes and eukaryotes.</title>
        <authorList>
            <person name="Spang A."/>
            <person name="Saw J.H."/>
            <person name="Jorgensen S.L."/>
            <person name="Zaremba-Niedzwiedzka K."/>
            <person name="Martijn J."/>
            <person name="Lind A.E."/>
            <person name="van Eijk R."/>
            <person name="Schleper C."/>
            <person name="Guy L."/>
            <person name="Ettema T.J."/>
        </authorList>
    </citation>
    <scope>NUCLEOTIDE SEQUENCE</scope>
</reference>
<evidence type="ECO:0000256" key="1">
    <source>
        <dbReference type="SAM" id="MobiDB-lite"/>
    </source>
</evidence>